<dbReference type="SMART" id="SM00365">
    <property type="entry name" value="LRR_SD22"/>
    <property type="match status" value="5"/>
</dbReference>
<dbReference type="Proteomes" id="UP000230066">
    <property type="component" value="Unassembled WGS sequence"/>
</dbReference>
<dbReference type="CDD" id="cd21340">
    <property type="entry name" value="PPP1R42"/>
    <property type="match status" value="1"/>
</dbReference>
<dbReference type="Pfam" id="PF13855">
    <property type="entry name" value="LRR_8"/>
    <property type="match status" value="1"/>
</dbReference>
<gene>
    <name evidence="4" type="ORF">D915_008131</name>
</gene>
<dbReference type="SUPFAM" id="SSF52058">
    <property type="entry name" value="L domain-like"/>
    <property type="match status" value="1"/>
</dbReference>
<reference evidence="4" key="1">
    <citation type="submission" date="2019-03" db="EMBL/GenBank/DDBJ databases">
        <title>Improved annotation for the trematode Fasciola hepatica.</title>
        <authorList>
            <person name="Choi Y.-J."/>
            <person name="Martin J."/>
            <person name="Mitreva M."/>
        </authorList>
    </citation>
    <scope>NUCLEOTIDE SEQUENCE [LARGE SCALE GENOMIC DNA]</scope>
</reference>
<dbReference type="InterPro" id="IPR032675">
    <property type="entry name" value="LRR_dom_sf"/>
</dbReference>
<evidence type="ECO:0000313" key="5">
    <source>
        <dbReference type="Proteomes" id="UP000230066"/>
    </source>
</evidence>
<proteinExistence type="predicted"/>
<keyword evidence="1" id="KW-0433">Leucine-rich repeat</keyword>
<keyword evidence="5" id="KW-1185">Reference proteome</keyword>
<dbReference type="SMART" id="SM00369">
    <property type="entry name" value="LRR_TYP"/>
    <property type="match status" value="4"/>
</dbReference>
<dbReference type="PROSITE" id="PS51450">
    <property type="entry name" value="LRR"/>
    <property type="match status" value="5"/>
</dbReference>
<feature type="region of interest" description="Disordered" evidence="3">
    <location>
        <begin position="289"/>
        <end position="349"/>
    </location>
</feature>
<dbReference type="SMART" id="SM00364">
    <property type="entry name" value="LRR_BAC"/>
    <property type="match status" value="3"/>
</dbReference>
<evidence type="ECO:0000313" key="4">
    <source>
        <dbReference type="EMBL" id="THD21122.1"/>
    </source>
</evidence>
<comment type="caution">
    <text evidence="4">The sequence shown here is derived from an EMBL/GenBank/DDBJ whole genome shotgun (WGS) entry which is preliminary data.</text>
</comment>
<evidence type="ECO:0000256" key="3">
    <source>
        <dbReference type="SAM" id="MobiDB-lite"/>
    </source>
</evidence>
<accession>A0A4E0RUS7</accession>
<evidence type="ECO:0000256" key="2">
    <source>
        <dbReference type="ARBA" id="ARBA00022737"/>
    </source>
</evidence>
<organism evidence="4 5">
    <name type="scientific">Fasciola hepatica</name>
    <name type="common">Liver fluke</name>
    <dbReference type="NCBI Taxonomy" id="6192"/>
    <lineage>
        <taxon>Eukaryota</taxon>
        <taxon>Metazoa</taxon>
        <taxon>Spiralia</taxon>
        <taxon>Lophotrochozoa</taxon>
        <taxon>Platyhelminthes</taxon>
        <taxon>Trematoda</taxon>
        <taxon>Digenea</taxon>
        <taxon>Plagiorchiida</taxon>
        <taxon>Echinostomata</taxon>
        <taxon>Echinostomatoidea</taxon>
        <taxon>Fasciolidae</taxon>
        <taxon>Fasciola</taxon>
    </lineage>
</organism>
<dbReference type="AlphaFoldDB" id="A0A4E0RUS7"/>
<dbReference type="Gene3D" id="3.80.10.10">
    <property type="entry name" value="Ribonuclease Inhibitor"/>
    <property type="match status" value="2"/>
</dbReference>
<protein>
    <submittedName>
        <fullName evidence="4">Leucine-rich repeat-containing protein 67</fullName>
    </submittedName>
</protein>
<dbReference type="PANTHER" id="PTHR46652:SF3">
    <property type="entry name" value="LEUCINE-RICH REPEAT-CONTAINING PROTEIN 9"/>
    <property type="match status" value="1"/>
</dbReference>
<dbReference type="InterPro" id="IPR003591">
    <property type="entry name" value="Leu-rich_rpt_typical-subtyp"/>
</dbReference>
<dbReference type="InterPro" id="IPR050836">
    <property type="entry name" value="SDS22/Internalin_LRR"/>
</dbReference>
<dbReference type="EMBL" id="JXXN02003833">
    <property type="protein sequence ID" value="THD21122.1"/>
    <property type="molecule type" value="Genomic_DNA"/>
</dbReference>
<dbReference type="PANTHER" id="PTHR46652">
    <property type="entry name" value="LEUCINE-RICH REPEAT AND IQ DOMAIN-CONTAINING PROTEIN 1-RELATED"/>
    <property type="match status" value="1"/>
</dbReference>
<name>A0A4E0RUS7_FASHE</name>
<evidence type="ECO:0000256" key="1">
    <source>
        <dbReference type="ARBA" id="ARBA00022614"/>
    </source>
</evidence>
<keyword evidence="2" id="KW-0677">Repeat</keyword>
<sequence length="349" mass="39125">MVKATVALLCKCTSNVKKRRADETPEKFLKQVTHLYLNEKNLTEIGPEISLCRNLTVLYLYGNFLEKIPEMASANQLTHLYLQNNNIQRIENLKNLLRLEKLFLSRNCISMIEGLEGLKSLQELRIDNQRLPPEECLLFDDQSLSSISESLLKLDVSGNRLETLDDLGILSSLTYLCASNNRIADINELASTLKKLTHLRELEVVGNPVMTANRARENLIVSTTSLEILDGKEVSTLTRGFLEKWYQHKGKLFGSYDQPTSKSEPSTILGPETTFKEPSAETISLKKIPEGDLNTGQGELVKQDGESKRKVLKGGKIHQNDASSEWEYEKIPHPTTEAFGPSGYGESGL</sequence>
<dbReference type="InterPro" id="IPR001611">
    <property type="entry name" value="Leu-rich_rpt"/>
</dbReference>